<feature type="binding site" evidence="4">
    <location>
        <position position="140"/>
    </location>
    <ligand>
        <name>Fe cation</name>
        <dbReference type="ChEBI" id="CHEBI:24875"/>
    </ligand>
</feature>
<evidence type="ECO:0000256" key="2">
    <source>
        <dbReference type="ARBA" id="ARBA00022723"/>
    </source>
</evidence>
<feature type="active site" evidence="4">
    <location>
        <position position="141"/>
    </location>
</feature>
<dbReference type="InterPro" id="IPR023635">
    <property type="entry name" value="Peptide_deformylase"/>
</dbReference>
<dbReference type="PRINTS" id="PR01576">
    <property type="entry name" value="PDEFORMYLASE"/>
</dbReference>
<dbReference type="HAMAP" id="MF_00163">
    <property type="entry name" value="Pep_deformylase"/>
    <property type="match status" value="1"/>
</dbReference>
<comment type="similarity">
    <text evidence="1 4">Belongs to the polypeptide deformylase family.</text>
</comment>
<protein>
    <recommendedName>
        <fullName evidence="4">Peptide deformylase</fullName>
        <shortName evidence="4">PDF</shortName>
        <ecNumber evidence="4">3.5.1.88</ecNumber>
    </recommendedName>
    <alternativeName>
        <fullName evidence="4">Polypeptide deformylase</fullName>
    </alternativeName>
</protein>
<comment type="catalytic activity">
    <reaction evidence="4">
        <text>N-terminal N-formyl-L-methionyl-[peptide] + H2O = N-terminal L-methionyl-[peptide] + formate</text>
        <dbReference type="Rhea" id="RHEA:24420"/>
        <dbReference type="Rhea" id="RHEA-COMP:10639"/>
        <dbReference type="Rhea" id="RHEA-COMP:10640"/>
        <dbReference type="ChEBI" id="CHEBI:15377"/>
        <dbReference type="ChEBI" id="CHEBI:15740"/>
        <dbReference type="ChEBI" id="CHEBI:49298"/>
        <dbReference type="ChEBI" id="CHEBI:64731"/>
        <dbReference type="EC" id="3.5.1.88"/>
    </reaction>
</comment>
<comment type="caution">
    <text evidence="5">The sequence shown here is derived from an EMBL/GenBank/DDBJ whole genome shotgun (WGS) entry which is preliminary data.</text>
</comment>
<dbReference type="InterPro" id="IPR036821">
    <property type="entry name" value="Peptide_deformylase_sf"/>
</dbReference>
<evidence type="ECO:0000313" key="6">
    <source>
        <dbReference type="Proteomes" id="UP001596020"/>
    </source>
</evidence>
<keyword evidence="4" id="KW-0648">Protein biosynthesis</keyword>
<dbReference type="Proteomes" id="UP001596020">
    <property type="component" value="Unassembled WGS sequence"/>
</dbReference>
<gene>
    <name evidence="4 5" type="primary">def</name>
    <name evidence="5" type="ORF">ACFO3G_07085</name>
</gene>
<dbReference type="NCBIfam" id="NF001159">
    <property type="entry name" value="PRK00150.1-3"/>
    <property type="match status" value="1"/>
</dbReference>
<dbReference type="PANTHER" id="PTHR10458:SF22">
    <property type="entry name" value="PEPTIDE DEFORMYLASE"/>
    <property type="match status" value="1"/>
</dbReference>
<dbReference type="SUPFAM" id="SSF56420">
    <property type="entry name" value="Peptide deformylase"/>
    <property type="match status" value="1"/>
</dbReference>
<feature type="binding site" evidence="4">
    <location>
        <position position="98"/>
    </location>
    <ligand>
        <name>Fe cation</name>
        <dbReference type="ChEBI" id="CHEBI:24875"/>
    </ligand>
</feature>
<evidence type="ECO:0000256" key="3">
    <source>
        <dbReference type="ARBA" id="ARBA00022801"/>
    </source>
</evidence>
<evidence type="ECO:0000256" key="4">
    <source>
        <dbReference type="HAMAP-Rule" id="MF_00163"/>
    </source>
</evidence>
<accession>A0ABV9K836</accession>
<dbReference type="RefSeq" id="WP_380079349.1">
    <property type="nucleotide sequence ID" value="NZ_JBHSGO010000194.1"/>
</dbReference>
<dbReference type="GO" id="GO:0042586">
    <property type="term" value="F:peptide deformylase activity"/>
    <property type="evidence" value="ECO:0007669"/>
    <property type="project" value="UniProtKB-EC"/>
</dbReference>
<dbReference type="PIRSF" id="PIRSF004749">
    <property type="entry name" value="Pep_def"/>
    <property type="match status" value="1"/>
</dbReference>
<comment type="function">
    <text evidence="4">Removes the formyl group from the N-terminal Met of newly synthesized proteins. Requires at least a dipeptide for an efficient rate of reaction. N-terminal L-methionine is a prerequisite for activity but the enzyme has broad specificity at other positions.</text>
</comment>
<dbReference type="EC" id="3.5.1.88" evidence="4"/>
<dbReference type="EMBL" id="JBHSGO010000194">
    <property type="protein sequence ID" value="MFC4666357.1"/>
    <property type="molecule type" value="Genomic_DNA"/>
</dbReference>
<reference evidence="6" key="1">
    <citation type="journal article" date="2019" name="Int. J. Syst. Evol. Microbiol.">
        <title>The Global Catalogue of Microorganisms (GCM) 10K type strain sequencing project: providing services to taxonomists for standard genome sequencing and annotation.</title>
        <authorList>
            <consortium name="The Broad Institute Genomics Platform"/>
            <consortium name="The Broad Institute Genome Sequencing Center for Infectious Disease"/>
            <person name="Wu L."/>
            <person name="Ma J."/>
        </authorList>
    </citation>
    <scope>NUCLEOTIDE SEQUENCE [LARGE SCALE GENOMIC DNA]</scope>
    <source>
        <strain evidence="6">CGMCC 4.7357</strain>
    </source>
</reference>
<keyword evidence="3 4" id="KW-0378">Hydrolase</keyword>
<feature type="binding site" evidence="4">
    <location>
        <position position="144"/>
    </location>
    <ligand>
        <name>Fe cation</name>
        <dbReference type="ChEBI" id="CHEBI:24875"/>
    </ligand>
</feature>
<dbReference type="PANTHER" id="PTHR10458">
    <property type="entry name" value="PEPTIDE DEFORMYLASE"/>
    <property type="match status" value="1"/>
</dbReference>
<evidence type="ECO:0000313" key="5">
    <source>
        <dbReference type="EMBL" id="MFC4666357.1"/>
    </source>
</evidence>
<keyword evidence="6" id="KW-1185">Reference proteome</keyword>
<comment type="cofactor">
    <cofactor evidence="4">
        <name>Fe(2+)</name>
        <dbReference type="ChEBI" id="CHEBI:29033"/>
    </cofactor>
    <text evidence="4">Binds 1 Fe(2+) ion.</text>
</comment>
<name>A0ABV9K836_9PORP</name>
<dbReference type="Pfam" id="PF01327">
    <property type="entry name" value="Pep_deformylase"/>
    <property type="match status" value="1"/>
</dbReference>
<dbReference type="CDD" id="cd00487">
    <property type="entry name" value="Pep_deformylase"/>
    <property type="match status" value="1"/>
</dbReference>
<dbReference type="Gene3D" id="3.90.45.10">
    <property type="entry name" value="Peptide deformylase"/>
    <property type="match status" value="1"/>
</dbReference>
<evidence type="ECO:0000256" key="1">
    <source>
        <dbReference type="ARBA" id="ARBA00010759"/>
    </source>
</evidence>
<keyword evidence="2 4" id="KW-0479">Metal-binding</keyword>
<organism evidence="5 6">
    <name type="scientific">Falsiporphyromonas endometrii</name>
    <dbReference type="NCBI Taxonomy" id="1387297"/>
    <lineage>
        <taxon>Bacteria</taxon>
        <taxon>Pseudomonadati</taxon>
        <taxon>Bacteroidota</taxon>
        <taxon>Bacteroidia</taxon>
        <taxon>Bacteroidales</taxon>
        <taxon>Porphyromonadaceae</taxon>
        <taxon>Falsiporphyromonas</taxon>
    </lineage>
</organism>
<proteinExistence type="inferred from homology"/>
<keyword evidence="4" id="KW-0408">Iron</keyword>
<sequence>MKLPVYLYGHPVLREVAKDITPDYPELKELIELMWDSMYESEGIGLAAPQIGKSIRLLVIDADVMSDSFPECKGFKRTMINAHIVERGEDTCTEMEGCLSVPGISENVTRPKYIKIEYLDENFEPHTEELEGFAARVVQHEYDHLEGKLFVDHLSGLRKQLIKKKLHKIAQGMIRCDYKTVSAPKR</sequence>
<dbReference type="NCBIfam" id="TIGR00079">
    <property type="entry name" value="pept_deformyl"/>
    <property type="match status" value="1"/>
</dbReference>